<comment type="similarity">
    <text evidence="4">Belongs to the T4likevirus holin family.</text>
</comment>
<dbReference type="HAMAP" id="MF_04104">
    <property type="entry name" value="HOLIN_T4"/>
    <property type="match status" value="1"/>
</dbReference>
<dbReference type="InterPro" id="IPR020982">
    <property type="entry name" value="Phage_T4_GpT_holin"/>
</dbReference>
<comment type="domain">
    <text evidence="4">The C-terminus serves, in association with the antiholin, as a DNA sensor for lysis inhibition under superinfection conditions.</text>
</comment>
<keyword evidence="2 4" id="KW-0204">Cytolysis</keyword>
<evidence type="ECO:0000313" key="7">
    <source>
        <dbReference type="Proteomes" id="UP000222117"/>
    </source>
</evidence>
<keyword evidence="3 4" id="KW-0578">Host cell lysis by virus</keyword>
<organism evidence="6 7">
    <name type="scientific">Klebsiella phage Miro</name>
    <dbReference type="NCBI Taxonomy" id="1675608"/>
    <lineage>
        <taxon>Viruses</taxon>
        <taxon>Duplodnaviria</taxon>
        <taxon>Heunggongvirae</taxon>
        <taxon>Uroviricota</taxon>
        <taxon>Caudoviricetes</taxon>
        <taxon>Pantevenvirales</taxon>
        <taxon>Straboviridae</taxon>
        <taxon>Slopekvirus</taxon>
        <taxon>Klebsiella virus Miro</taxon>
    </lineage>
</organism>
<keyword evidence="4" id="KW-1043">Host membrane</keyword>
<keyword evidence="4" id="KW-1030">Host cell inner membrane</keyword>
<gene>
    <name evidence="6" type="ORF">CPT_Miro268</name>
</gene>
<accession>A0A0K1LQN7</accession>
<keyword evidence="1 4" id="KW-1188">Viral release from host cell</keyword>
<dbReference type="GO" id="GO:0140911">
    <property type="term" value="F:pore-forming activity"/>
    <property type="evidence" value="ECO:0007669"/>
    <property type="project" value="UniProtKB-UniRule"/>
</dbReference>
<comment type="caution">
    <text evidence="4">Lacks conserved residue(s) required for the propagation of feature annotation.</text>
</comment>
<comment type="subunit">
    <text evidence="4">Homomultimer. Heterotetramer composed of 2 holin and 2 antiholin. The holin-antiholin complex binds dsDNA. Interacts (via C-terminus) with antiholin (via C-terminus); this interaction blocks the holin homomultimerization and delays host cell lysis. Interacts (via N-terminus) with the lysis inhibition accessory protein rIII; this interaction stabilizes the holin-antiholin complex thereby resulting in a robust block of the hole formation.</text>
</comment>
<comment type="subcellular location">
    <subcellularLocation>
        <location evidence="4">Host cell inner membrane</location>
        <topology evidence="4">Single-pass type II membrane protein</topology>
        <orientation evidence="4">Periplasmic side</orientation>
    </subcellularLocation>
    <text evidence="4">Classified as a class III holin.</text>
</comment>
<comment type="function">
    <text evidence="4">Accumulates harmlessly in the cytoplasmic membrane until it reaches a critical concentration that triggers the formation of micron-scale pores (holes) causing host cell membrane disruption and endolysin escape into the periplasmic space. Determines the precise timing of host cell lysis. Regulated by specific antiholins that somehow sense superinfections and then delay lysis. Participates with the endolysin and spanin proteins in the sequential events which lead to the programmed host cell lysis releasing the mature viral particles from the host cell.</text>
</comment>
<keyword evidence="4" id="KW-0735">Signal-anchor</keyword>
<name>A0A0K1LQN7_9CAUD</name>
<dbReference type="GO" id="GO:0020002">
    <property type="term" value="C:host cell plasma membrane"/>
    <property type="evidence" value="ECO:0007669"/>
    <property type="project" value="UniProtKB-SubCell"/>
</dbReference>
<evidence type="ECO:0000256" key="5">
    <source>
        <dbReference type="SAM" id="Phobius"/>
    </source>
</evidence>
<evidence type="ECO:0000256" key="1">
    <source>
        <dbReference type="ARBA" id="ARBA00022612"/>
    </source>
</evidence>
<sequence length="215" mass="24742">MAERNPVDKLALFDRVISFVMGVKTWKQLLIKIILIMVMFLMVVTWYKWTDIFPMIKGALVVDTRAIEMERTEKFNQSALEQLSIVHLTSNADFSAVLAFRPKNINYFVDIVEYQGKLPSQIDPKNLGGYPIDKTSEEYTNHINGLYYSSTTASSYLPTRDFVPVAYTFSCPYFNLDNYYSGSVLMEWYAKRPDIPDMKINIICGQAARILGRAR</sequence>
<evidence type="ECO:0000256" key="4">
    <source>
        <dbReference type="HAMAP-Rule" id="MF_04104"/>
    </source>
</evidence>
<evidence type="ECO:0000313" key="6">
    <source>
        <dbReference type="EMBL" id="AKU44852.1"/>
    </source>
</evidence>
<dbReference type="GO" id="GO:0016020">
    <property type="term" value="C:membrane"/>
    <property type="evidence" value="ECO:0007669"/>
    <property type="project" value="UniProtKB-UniRule"/>
</dbReference>
<protein>
    <recommendedName>
        <fullName evidence="4">Holin</fullName>
    </recommendedName>
</protein>
<dbReference type="GO" id="GO:0044659">
    <property type="term" value="P:viral release from host cell by cytolysis"/>
    <property type="evidence" value="ECO:0007669"/>
    <property type="project" value="InterPro"/>
</dbReference>
<feature type="topological domain" description="Periplasmic" evidence="4">
    <location>
        <begin position="48"/>
        <end position="215"/>
    </location>
</feature>
<feature type="topological domain" description="Cytoplasmic" evidence="4">
    <location>
        <begin position="1"/>
        <end position="32"/>
    </location>
</feature>
<dbReference type="Proteomes" id="UP000222117">
    <property type="component" value="Segment"/>
</dbReference>
<proteinExistence type="inferred from homology"/>
<keyword evidence="4 5" id="KW-0812">Transmembrane</keyword>
<feature type="transmembrane region" description="Helical" evidence="5">
    <location>
        <begin position="29"/>
        <end position="47"/>
    </location>
</feature>
<keyword evidence="4 5" id="KW-0472">Membrane</keyword>
<dbReference type="Pfam" id="PF11031">
    <property type="entry name" value="Phage_holin_T"/>
    <property type="match status" value="1"/>
</dbReference>
<evidence type="ECO:0000256" key="3">
    <source>
        <dbReference type="ARBA" id="ARBA00023142"/>
    </source>
</evidence>
<keyword evidence="4" id="KW-1032">Host cell membrane</keyword>
<reference evidence="6 7" key="1">
    <citation type="journal article" date="2015" name="Genome Announc.">
        <title>Complete Genome Sequence of Klebsiella pneumoniae Carbapenemase-Producing K. pneumoniae Myophage Miro.</title>
        <authorList>
            <person name="Mijalis E.M."/>
            <person name="Lessor L.E."/>
            <person name="Cahill J.L."/>
            <person name="Rasche E.S."/>
            <person name="Kuty Everett G.F."/>
        </authorList>
    </citation>
    <scope>NUCLEOTIDE SEQUENCE [LARGE SCALE GENOMIC DNA]</scope>
</reference>
<evidence type="ECO:0000256" key="2">
    <source>
        <dbReference type="ARBA" id="ARBA00022852"/>
    </source>
</evidence>
<keyword evidence="4 5" id="KW-1133">Transmembrane helix</keyword>
<dbReference type="EMBL" id="KT001919">
    <property type="protein sequence ID" value="AKU44852.1"/>
    <property type="molecule type" value="Genomic_DNA"/>
</dbReference>